<evidence type="ECO:0000256" key="2">
    <source>
        <dbReference type="SAM" id="MobiDB-lite"/>
    </source>
</evidence>
<organism evidence="4 5">
    <name type="scientific">Favolaschia claudopus</name>
    <dbReference type="NCBI Taxonomy" id="2862362"/>
    <lineage>
        <taxon>Eukaryota</taxon>
        <taxon>Fungi</taxon>
        <taxon>Dikarya</taxon>
        <taxon>Basidiomycota</taxon>
        <taxon>Agaricomycotina</taxon>
        <taxon>Agaricomycetes</taxon>
        <taxon>Agaricomycetidae</taxon>
        <taxon>Agaricales</taxon>
        <taxon>Marasmiineae</taxon>
        <taxon>Mycenaceae</taxon>
        <taxon>Favolaschia</taxon>
    </lineage>
</organism>
<dbReference type="PANTHER" id="PTHR36812:SF9">
    <property type="entry name" value="MYB-LIKE PROTEIN X ISOFORM X1"/>
    <property type="match status" value="1"/>
</dbReference>
<evidence type="ECO:0000313" key="3">
    <source>
        <dbReference type="EMBL" id="KAK7022212.1"/>
    </source>
</evidence>
<feature type="compositionally biased region" description="Basic residues" evidence="2">
    <location>
        <begin position="404"/>
        <end position="420"/>
    </location>
</feature>
<feature type="compositionally biased region" description="Acidic residues" evidence="2">
    <location>
        <begin position="366"/>
        <end position="379"/>
    </location>
</feature>
<evidence type="ECO:0000256" key="1">
    <source>
        <dbReference type="SAM" id="Coils"/>
    </source>
</evidence>
<keyword evidence="1" id="KW-0175">Coiled coil</keyword>
<dbReference type="EMBL" id="JAWWNJ010000037">
    <property type="protein sequence ID" value="KAK7022212.1"/>
    <property type="molecule type" value="Genomic_DNA"/>
</dbReference>
<dbReference type="Proteomes" id="UP001362999">
    <property type="component" value="Unassembled WGS sequence"/>
</dbReference>
<evidence type="ECO:0000313" key="4">
    <source>
        <dbReference type="EMBL" id="KAK7022228.1"/>
    </source>
</evidence>
<accession>A0AAW0B7S7</accession>
<feature type="compositionally biased region" description="Basic and acidic residues" evidence="2">
    <location>
        <begin position="470"/>
        <end position="576"/>
    </location>
</feature>
<dbReference type="EMBL" id="JAWWNJ010000037">
    <property type="protein sequence ID" value="KAK7022228.1"/>
    <property type="molecule type" value="Genomic_DNA"/>
</dbReference>
<dbReference type="PANTHER" id="PTHR36812">
    <property type="entry name" value="NEUROFILAMENT TRIPLET M PROTEIN-LIKE PROTEIN"/>
    <property type="match status" value="1"/>
</dbReference>
<proteinExistence type="predicted"/>
<sequence>MAKNGRVVSKRKRTSKRVAKKDRRNLKLWAEGAREEILAPHIAAYTDALERGWRAERDYLAEVCKEFHARISWRLTDVEEPDLPLPEFDRLAIPEVEELDEEEKALKRLRVETLNARIGRWLKYRARRLRKNTSGNPLKDPWALYLAKLSGILTARKARQGYQQYMHESYSTDIDPVVQARWKAKFTDEDAPPTTKGIDANFRATVARELFKELPEEEQEAIRQRARDEAQKEKEEYIKKMKDGPSKAPADRQVCIDNLGVFMTNVHRGVHERTGLVGFSVFGGPMPASGGELRTLTISHGMNREVPPCHFPQWSKARFGREVLDFMKEWLKTAYTAEDCREAALPSNDAEGDADPLAGAKYKIDDNEDLGWGSDDDSDASSTSASDSEDDDSEVDSEVERDVRGKRKAETKRRQGKTGGKKKETREDSDEDESSKTKSKRAEKEKSRKKEEREKGDEKEKEKSRKRKEKEKEGEGEKDKAENRKGKEKEGEKEKKSRKRNEKEKGGEKDKTENRKGKEKEGEKQKEKSSKRKEKEGEKEKSDKAENRKGKEKEGEKEKSRNRKEKEASQHGKDKASTSGVKRKTTDTAATGDDDAQLEAARKKRKGDEEEQRGGKKRKADDGGDEQRKKARGERRADQATPADDDKEPSGSGADGGSIHAPSVAGTPPPSSPSRSRSPPLRAPQPNIPECPADAAQWFREVYKEVTATKLGDNFNALLVAMIELERAYEWEKTQVGLKTTNRPSPVSSWIRAGRGTRGGIMSGGFGPSIGNIVKYEEGWWDWWRALQPAWRVKDAANRFERGEYPQPTAENWLTLRAPGPNGSLSLVASLYWWGQRLEKVVDSEEKRTWVEAVTDVKWMLRGLCAAQGKVSPA</sequence>
<gene>
    <name evidence="3" type="ORF">R3P38DRAFT_3195596</name>
    <name evidence="4" type="ORF">R3P38DRAFT_3195615</name>
</gene>
<name>A0AAW0B7S7_9AGAR</name>
<feature type="compositionally biased region" description="Basic and acidic residues" evidence="2">
    <location>
        <begin position="606"/>
        <end position="638"/>
    </location>
</feature>
<keyword evidence="5" id="KW-1185">Reference proteome</keyword>
<evidence type="ECO:0000313" key="5">
    <source>
        <dbReference type="Proteomes" id="UP001362999"/>
    </source>
</evidence>
<feature type="region of interest" description="Disordered" evidence="2">
    <location>
        <begin position="365"/>
        <end position="689"/>
    </location>
</feature>
<feature type="compositionally biased region" description="Basic and acidic residues" evidence="2">
    <location>
        <begin position="434"/>
        <end position="463"/>
    </location>
</feature>
<protein>
    <submittedName>
        <fullName evidence="4">Uncharacterized protein</fullName>
    </submittedName>
</protein>
<feature type="compositionally biased region" description="Acidic residues" evidence="2">
    <location>
        <begin position="387"/>
        <end position="397"/>
    </location>
</feature>
<comment type="caution">
    <text evidence="4">The sequence shown here is derived from an EMBL/GenBank/DDBJ whole genome shotgun (WGS) entry which is preliminary data.</text>
</comment>
<feature type="coiled-coil region" evidence="1">
    <location>
        <begin position="216"/>
        <end position="243"/>
    </location>
</feature>
<reference evidence="4 5" key="1">
    <citation type="journal article" date="2024" name="J Genomics">
        <title>Draft genome sequencing and assembly of Favolaschia claudopus CIRM-BRFM 2984 isolated from oak limbs.</title>
        <authorList>
            <person name="Navarro D."/>
            <person name="Drula E."/>
            <person name="Chaduli D."/>
            <person name="Cazenave R."/>
            <person name="Ahrendt S."/>
            <person name="Wang J."/>
            <person name="Lipzen A."/>
            <person name="Daum C."/>
            <person name="Barry K."/>
            <person name="Grigoriev I.V."/>
            <person name="Favel A."/>
            <person name="Rosso M.N."/>
            <person name="Martin F."/>
        </authorList>
    </citation>
    <scope>NUCLEOTIDE SEQUENCE [LARGE SCALE GENOMIC DNA]</scope>
    <source>
        <strain evidence="4 5">CIRM-BRFM 2984</strain>
    </source>
</reference>
<dbReference type="AlphaFoldDB" id="A0AAW0B7S7"/>